<feature type="domain" description="Doublecortin" evidence="4">
    <location>
        <begin position="47"/>
        <end position="130"/>
    </location>
</feature>
<feature type="compositionally biased region" description="Low complexity" evidence="2">
    <location>
        <begin position="149"/>
        <end position="173"/>
    </location>
</feature>
<dbReference type="Pfam" id="PF01477">
    <property type="entry name" value="PLAT"/>
    <property type="match status" value="1"/>
</dbReference>
<evidence type="ECO:0000259" key="4">
    <source>
        <dbReference type="PROSITE" id="PS50309"/>
    </source>
</evidence>
<dbReference type="SMART" id="SM00308">
    <property type="entry name" value="LH2"/>
    <property type="match status" value="1"/>
</dbReference>
<feature type="compositionally biased region" description="Polar residues" evidence="2">
    <location>
        <begin position="433"/>
        <end position="442"/>
    </location>
</feature>
<feature type="region of interest" description="Disordered" evidence="2">
    <location>
        <begin position="731"/>
        <end position="757"/>
    </location>
</feature>
<dbReference type="EMBL" id="JBICBT010000157">
    <property type="protein sequence ID" value="KAL3122103.1"/>
    <property type="molecule type" value="Genomic_DNA"/>
</dbReference>
<feature type="domain" description="Doublecortin" evidence="4">
    <location>
        <begin position="229"/>
        <end position="292"/>
    </location>
</feature>
<organism evidence="5 6">
    <name type="scientific">Heterodera trifolii</name>
    <dbReference type="NCBI Taxonomy" id="157864"/>
    <lineage>
        <taxon>Eukaryota</taxon>
        <taxon>Metazoa</taxon>
        <taxon>Ecdysozoa</taxon>
        <taxon>Nematoda</taxon>
        <taxon>Chromadorea</taxon>
        <taxon>Rhabditida</taxon>
        <taxon>Tylenchina</taxon>
        <taxon>Tylenchomorpha</taxon>
        <taxon>Tylenchoidea</taxon>
        <taxon>Heteroderidae</taxon>
        <taxon>Heteroderinae</taxon>
        <taxon>Heterodera</taxon>
    </lineage>
</organism>
<feature type="compositionally biased region" description="Acidic residues" evidence="2">
    <location>
        <begin position="459"/>
        <end position="489"/>
    </location>
</feature>
<dbReference type="CDD" id="cd23767">
    <property type="entry name" value="IQCD"/>
    <property type="match status" value="1"/>
</dbReference>
<dbReference type="InterPro" id="IPR036392">
    <property type="entry name" value="PLAT/LH2_dom_sf"/>
</dbReference>
<gene>
    <name evidence="5" type="ORF">niasHT_001643</name>
</gene>
<feature type="compositionally biased region" description="Basic and acidic residues" evidence="2">
    <location>
        <begin position="490"/>
        <end position="568"/>
    </location>
</feature>
<dbReference type="PROSITE" id="PS50096">
    <property type="entry name" value="IQ"/>
    <property type="match status" value="1"/>
</dbReference>
<evidence type="ECO:0000259" key="3">
    <source>
        <dbReference type="PROSITE" id="PS50095"/>
    </source>
</evidence>
<evidence type="ECO:0000313" key="6">
    <source>
        <dbReference type="Proteomes" id="UP001620626"/>
    </source>
</evidence>
<feature type="compositionally biased region" description="Basic and acidic residues" evidence="2">
    <location>
        <begin position="737"/>
        <end position="757"/>
    </location>
</feature>
<dbReference type="SUPFAM" id="SSF89837">
    <property type="entry name" value="Doublecortin (DC)"/>
    <property type="match status" value="2"/>
</dbReference>
<feature type="compositionally biased region" description="Low complexity" evidence="2">
    <location>
        <begin position="352"/>
        <end position="364"/>
    </location>
</feature>
<dbReference type="PROSITE" id="PS50095">
    <property type="entry name" value="PLAT"/>
    <property type="match status" value="2"/>
</dbReference>
<accession>A0ABD2M3K5</accession>
<feature type="domain" description="PLAT" evidence="3">
    <location>
        <begin position="964"/>
        <end position="1080"/>
    </location>
</feature>
<evidence type="ECO:0000256" key="2">
    <source>
        <dbReference type="SAM" id="MobiDB-lite"/>
    </source>
</evidence>
<feature type="compositionally biased region" description="Polar residues" evidence="2">
    <location>
        <begin position="174"/>
        <end position="184"/>
    </location>
</feature>
<feature type="domain" description="PLAT" evidence="3">
    <location>
        <begin position="794"/>
        <end position="945"/>
    </location>
</feature>
<dbReference type="PROSITE" id="PS50309">
    <property type="entry name" value="DC"/>
    <property type="match status" value="2"/>
</dbReference>
<dbReference type="SMART" id="SM00537">
    <property type="entry name" value="DCX"/>
    <property type="match status" value="2"/>
</dbReference>
<dbReference type="PANTHER" id="PTHR45901:SF7">
    <property type="entry name" value="OXYGEN-REGULATED PROTEIN 1"/>
    <property type="match status" value="1"/>
</dbReference>
<dbReference type="Pfam" id="PF00612">
    <property type="entry name" value="IQ"/>
    <property type="match status" value="1"/>
</dbReference>
<dbReference type="PANTHER" id="PTHR45901">
    <property type="entry name" value="PROTEIN CBG12474"/>
    <property type="match status" value="1"/>
</dbReference>
<sequence length="1556" mass="175492">MASLPQTTRTGQNEDDFWDRLHHQHNRPVSLLRMSARRASAPFRIMPRVHLLSNQFDQQQGVRVPVSKARFRTMDALLDQLNESIPLPFGVRRLHTPYGKTQVSSLEDLKPHGKYVVASGTRHVRGVDLEAMERRKRRREEAQRRWNFQPQQSPAGASQSSIQLLQIDQQHQQNGENEATTSAAYHSDPKESNNHYRTTTTTQTMDTVHTSGTKQAQQKLGSFMPVTFKQVFFVLNGHPHRVYRALINPTRRGQLDQLLEEVSHGLQAAIFRLYSFDGDRVLSIDQLLQLKDMRAVAVPRHEQLTLNGISPHSNIVRPGRAPPAAGEVMVNSSANAFTSLPPIHRIPKKVTSRSSKSSSGASSSTNVKEAVEFDSRVNKRKKLLNDVPTFAAEENGRQRMQKADNNQIGEAAVGKDKSSIGSRLEHGQMVAKTANSLVSVDSDSGRPRTELESEPIVGQDEEEENHLLVEDEEKEGEEEEEEDYPEEPEELRALRREAEEEEEEHVKDGEEEREEEKARAEEGGESSQKKEEGKDGEEERKRGKGEQNSEAKEEEKGDQNEIEGRTELDESAADQDGTNMEIDQKIDASKEALVRHVQHGHENQDDQEAGDEHVQHDHEKKTERIADEHGKLGHEKSAHQQQQQQQQKPFMLGVYSDELEQILYGEAAVKIQSAWRGYSTRKELKNGQVGVPPQVMVNGAKTVQRHSTKRHKKKKDMYKTNERHLAALNNVPRPRTPRHDATLDSSSEREEATHGTDLMMERNKERLNWETPEALDQPAASGDKQALKNPHNEFLYTVTVITGNRWAADTEANLYIDMHGTDSDSGRLWLKQEFTNWLHSGPAGPRFRQNQSDSFTFRLPSRLGIINRLTVGHERSGYGAGVFIDRILVTEDEVDEADEETAAEAPEGQMPPFVEHCADCRQFLFLCNRWFDSGQVDGKLERNVRLSAFYMISSIPVDGRVTRGRWEFVLHGGTTDGRGGTSSQLAITGYGTAGQSTTSGLYDSRMANAPSDALMQLDFGNIGELLKVRVELDGGVGTSPDYFLNFVEFKDLDTDENFVVMCGKWLRWRSAKKGDQPFRELIAFHIGVEPLPLIIYEGKIRAIHSPVNCLIAEELRLELHGDLGDTGHVLVPMSADKNGVKPGDDGTDAENADAVQWTDIPFRMEAVSVGRVGGARVHFVPNLTGEQIFEGLLTLQNIFKKQNVWPPAAANSSFVFSQIRLTESPHTPYRYVLNRSQLHERRCDQPENYSLVKELLTTEMEGISTRLRNRKNQSKKMPRKWLLQMALSEGSTILPEVFLCWEKEALAMTPLDSPLSDGILSYQHENVDNFELFTKVRILSDGQTFLEAPNSVQIGQQNEAAANKMPFTYVDKVRICDTANGDELRFPSADCMLQRHSVYELPAVWPDRSPMPILIYSVRIATGPSTDPTNPELIVQLNLFGEYGDVGQRKLIRDDQQEHQQQTVASDQQQHEMPPPLFAPKTSCAFEFEAVSIGDIHCAEVMVDTKDTDFCWECTEMVITDFRGRYAPFYAFKFASPFTVKCRAQIADVLPFTDAL</sequence>
<dbReference type="SUPFAM" id="SSF49723">
    <property type="entry name" value="Lipase/lipooxygenase domain (PLAT/LH2 domain)"/>
    <property type="match status" value="2"/>
</dbReference>
<dbReference type="InterPro" id="IPR003533">
    <property type="entry name" value="Doublecortin_dom"/>
</dbReference>
<reference evidence="5 6" key="1">
    <citation type="submission" date="2024-10" db="EMBL/GenBank/DDBJ databases">
        <authorList>
            <person name="Kim D."/>
        </authorList>
    </citation>
    <scope>NUCLEOTIDE SEQUENCE [LARGE SCALE GENOMIC DNA]</scope>
    <source>
        <strain evidence="5">BH-2024</strain>
    </source>
</reference>
<comment type="caution">
    <text evidence="5">The sequence shown here is derived from an EMBL/GenBank/DDBJ whole genome shotgun (WGS) entry which is preliminary data.</text>
</comment>
<feature type="compositionally biased region" description="Basic and acidic residues" evidence="2">
    <location>
        <begin position="128"/>
        <end position="144"/>
    </location>
</feature>
<name>A0ABD2M3K5_9BILA</name>
<dbReference type="InterPro" id="IPR052970">
    <property type="entry name" value="Inner_ear_hair_cell_LOXHD"/>
</dbReference>
<feature type="compositionally biased region" description="Basic and acidic residues" evidence="2">
    <location>
        <begin position="582"/>
        <end position="638"/>
    </location>
</feature>
<dbReference type="Gene3D" id="2.60.60.20">
    <property type="entry name" value="PLAT/LH2 domain"/>
    <property type="match status" value="2"/>
</dbReference>
<feature type="region of interest" description="Disordered" evidence="2">
    <location>
        <begin position="128"/>
        <end position="211"/>
    </location>
</feature>
<dbReference type="InterPro" id="IPR000048">
    <property type="entry name" value="IQ_motif_EF-hand-BS"/>
</dbReference>
<evidence type="ECO:0000256" key="1">
    <source>
        <dbReference type="PROSITE-ProRule" id="PRU00152"/>
    </source>
</evidence>
<feature type="region of interest" description="Disordered" evidence="2">
    <location>
        <begin position="341"/>
        <end position="370"/>
    </location>
</feature>
<dbReference type="InterPro" id="IPR036572">
    <property type="entry name" value="Doublecortin_dom_sf"/>
</dbReference>
<dbReference type="Gene3D" id="1.20.5.190">
    <property type="match status" value="1"/>
</dbReference>
<keyword evidence="6" id="KW-1185">Reference proteome</keyword>
<proteinExistence type="predicted"/>
<protein>
    <submittedName>
        <fullName evidence="5">Uncharacterized protein</fullName>
    </submittedName>
</protein>
<feature type="compositionally biased region" description="Low complexity" evidence="2">
    <location>
        <begin position="198"/>
        <end position="210"/>
    </location>
</feature>
<dbReference type="Gene3D" id="3.10.20.230">
    <property type="entry name" value="Doublecortin domain"/>
    <property type="match status" value="2"/>
</dbReference>
<feature type="region of interest" description="Disordered" evidence="2">
    <location>
        <begin position="388"/>
        <end position="647"/>
    </location>
</feature>
<dbReference type="Proteomes" id="UP001620626">
    <property type="component" value="Unassembled WGS sequence"/>
</dbReference>
<dbReference type="Pfam" id="PF03607">
    <property type="entry name" value="DCX"/>
    <property type="match status" value="1"/>
</dbReference>
<evidence type="ECO:0000313" key="5">
    <source>
        <dbReference type="EMBL" id="KAL3122103.1"/>
    </source>
</evidence>
<comment type="caution">
    <text evidence="1">Lacks conserved residue(s) required for the propagation of feature annotation.</text>
</comment>
<feature type="compositionally biased region" description="Basic and acidic residues" evidence="2">
    <location>
        <begin position="413"/>
        <end position="426"/>
    </location>
</feature>
<dbReference type="InterPro" id="IPR001024">
    <property type="entry name" value="PLAT/LH2_dom"/>
</dbReference>